<protein>
    <submittedName>
        <fullName evidence="1">Uncharacterized protein</fullName>
    </submittedName>
</protein>
<organism evidence="1 2">
    <name type="scientific">Deinococcus arboris</name>
    <dbReference type="NCBI Taxonomy" id="2682977"/>
    <lineage>
        <taxon>Bacteria</taxon>
        <taxon>Thermotogati</taxon>
        <taxon>Deinococcota</taxon>
        <taxon>Deinococci</taxon>
        <taxon>Deinococcales</taxon>
        <taxon>Deinococcaceae</taxon>
        <taxon>Deinococcus</taxon>
    </lineage>
</organism>
<comment type="caution">
    <text evidence="1">The sequence shown here is derived from an EMBL/GenBank/DDBJ whole genome shotgun (WGS) entry which is preliminary data.</text>
</comment>
<dbReference type="RefSeq" id="WP_157458692.1">
    <property type="nucleotide sequence ID" value="NZ_WQLB01000008.1"/>
</dbReference>
<dbReference type="EMBL" id="WQLB01000008">
    <property type="protein sequence ID" value="MVN86624.1"/>
    <property type="molecule type" value="Genomic_DNA"/>
</dbReference>
<sequence>MALRSRALAPFTTVLSTYETFDSADLTAFQAERRHLLSAATDSGHHSDLTVEREVRRPQAFLVVEPAYSLSDGAAYVATSGYFDQNNMPPWDTWIAPVPPPSGSDVSWGPALLCWVPPWAREGAERAIDVNPEQCLQWVDIREGTVVWT</sequence>
<evidence type="ECO:0000313" key="2">
    <source>
        <dbReference type="Proteomes" id="UP000483286"/>
    </source>
</evidence>
<evidence type="ECO:0000313" key="1">
    <source>
        <dbReference type="EMBL" id="MVN86624.1"/>
    </source>
</evidence>
<dbReference type="AlphaFoldDB" id="A0A7C9MQN7"/>
<gene>
    <name evidence="1" type="ORF">GO986_07580</name>
</gene>
<name>A0A7C9MQN7_9DEIO</name>
<reference evidence="1 2" key="1">
    <citation type="submission" date="2019-12" db="EMBL/GenBank/DDBJ databases">
        <title>Deinococcus sp. HMF7620 Genome sequencing and assembly.</title>
        <authorList>
            <person name="Kang H."/>
            <person name="Kim H."/>
            <person name="Joh K."/>
        </authorList>
    </citation>
    <scope>NUCLEOTIDE SEQUENCE [LARGE SCALE GENOMIC DNA]</scope>
    <source>
        <strain evidence="1 2">HMF7620</strain>
    </source>
</reference>
<accession>A0A7C9MQN7</accession>
<dbReference type="Proteomes" id="UP000483286">
    <property type="component" value="Unassembled WGS sequence"/>
</dbReference>
<proteinExistence type="predicted"/>
<keyword evidence="2" id="KW-1185">Reference proteome</keyword>